<name>B6H012_PENRW</name>
<reference evidence="2 3" key="1">
    <citation type="journal article" date="2008" name="Nat. Biotechnol.">
        <title>Genome sequencing and analysis of the filamentous fungus Penicillium chrysogenum.</title>
        <authorList>
            <person name="van den Berg M.A."/>
            <person name="Albang R."/>
            <person name="Albermann K."/>
            <person name="Badger J.H."/>
            <person name="Daran J.-M."/>
            <person name="Driessen A.J.M."/>
            <person name="Garcia-Estrada C."/>
            <person name="Fedorova N.D."/>
            <person name="Harris D.M."/>
            <person name="Heijne W.H.M."/>
            <person name="Joardar V.S."/>
            <person name="Kiel J.A.K.W."/>
            <person name="Kovalchuk A."/>
            <person name="Martin J.F."/>
            <person name="Nierman W.C."/>
            <person name="Nijland J.G."/>
            <person name="Pronk J.T."/>
            <person name="Roubos J.A."/>
            <person name="van der Klei I.J."/>
            <person name="van Peij N.N.M.E."/>
            <person name="Veenhuis M."/>
            <person name="von Doehren H."/>
            <person name="Wagner C."/>
            <person name="Wortman J.R."/>
            <person name="Bovenberg R.A.L."/>
        </authorList>
    </citation>
    <scope>NUCLEOTIDE SEQUENCE [LARGE SCALE GENOMIC DNA]</scope>
    <source>
        <strain evidence="3">ATCC 28089 / DSM 1075 / NRRL 1951 / Wisconsin 54-1255</strain>
    </source>
</reference>
<keyword evidence="3" id="KW-1185">Reference proteome</keyword>
<feature type="region of interest" description="Disordered" evidence="1">
    <location>
        <begin position="61"/>
        <end position="80"/>
    </location>
</feature>
<dbReference type="EMBL" id="AM920427">
    <property type="protein sequence ID" value="CAP80983.1"/>
    <property type="molecule type" value="Genomic_DNA"/>
</dbReference>
<dbReference type="HOGENOM" id="CLU_2197797_0_0_1"/>
<evidence type="ECO:0000256" key="1">
    <source>
        <dbReference type="SAM" id="MobiDB-lite"/>
    </source>
</evidence>
<evidence type="ECO:0000313" key="3">
    <source>
        <dbReference type="Proteomes" id="UP000000724"/>
    </source>
</evidence>
<proteinExistence type="predicted"/>
<organism evidence="2 3">
    <name type="scientific">Penicillium rubens (strain ATCC 28089 / DSM 1075 / NRRL 1951 / Wisconsin 54-1255)</name>
    <name type="common">Penicillium chrysogenum</name>
    <dbReference type="NCBI Taxonomy" id="500485"/>
    <lineage>
        <taxon>Eukaryota</taxon>
        <taxon>Fungi</taxon>
        <taxon>Dikarya</taxon>
        <taxon>Ascomycota</taxon>
        <taxon>Pezizomycotina</taxon>
        <taxon>Eurotiomycetes</taxon>
        <taxon>Eurotiomycetidae</taxon>
        <taxon>Eurotiales</taxon>
        <taxon>Aspergillaceae</taxon>
        <taxon>Penicillium</taxon>
        <taxon>Penicillium chrysogenum species complex</taxon>
    </lineage>
</organism>
<evidence type="ECO:0000313" key="2">
    <source>
        <dbReference type="EMBL" id="CAP80983.1"/>
    </source>
</evidence>
<sequence length="108" mass="12473">MYVPTYFYLRSGYPGSGYPGSDCPGSDYPRSRLYPRSYSGIPVLTRRSQGRYARKTQCMNLDSPRQPLSLPKENKDEPVDYSGNLQEYGLNGCVLKEYWLASRLFRRL</sequence>
<protein>
    <submittedName>
        <fullName evidence="2">Uncharacterized protein</fullName>
    </submittedName>
</protein>
<dbReference type="AlphaFoldDB" id="B6H012"/>
<accession>B6H012</accession>
<gene>
    <name evidence="2" type="ORF">Pc12g13560</name>
    <name evidence="2" type="ORF">PCH_Pc12g13560</name>
</gene>
<dbReference type="Proteomes" id="UP000000724">
    <property type="component" value="Contig Pc00c12"/>
</dbReference>
<dbReference type="VEuPathDB" id="FungiDB:PCH_Pc12g13560"/>